<organism evidence="7 10">
    <name type="scientific">Actinotignum timonense</name>
    <dbReference type="NCBI Taxonomy" id="1870995"/>
    <lineage>
        <taxon>Bacteria</taxon>
        <taxon>Bacillati</taxon>
        <taxon>Actinomycetota</taxon>
        <taxon>Actinomycetes</taxon>
        <taxon>Actinomycetales</taxon>
        <taxon>Actinomycetaceae</taxon>
        <taxon>Actinotignum</taxon>
    </lineage>
</organism>
<gene>
    <name evidence="7" type="ORF">R6G74_01195</name>
    <name evidence="8" type="ORF">R6P33_04530</name>
</gene>
<dbReference type="PANTHER" id="PTHR33507:SF3">
    <property type="entry name" value="INNER MEMBRANE PROTEIN YBBJ"/>
    <property type="match status" value="1"/>
</dbReference>
<comment type="caution">
    <text evidence="7">The sequence shown here is derived from an EMBL/GenBank/DDBJ whole genome shotgun (WGS) entry which is preliminary data.</text>
</comment>
<dbReference type="GeneID" id="92814251"/>
<evidence type="ECO:0000313" key="7">
    <source>
        <dbReference type="EMBL" id="MDY5139934.1"/>
    </source>
</evidence>
<evidence type="ECO:0000256" key="2">
    <source>
        <dbReference type="ARBA" id="ARBA00022692"/>
    </source>
</evidence>
<dbReference type="EMBL" id="JAWNFY010000010">
    <property type="protein sequence ID" value="MDY5146289.1"/>
    <property type="molecule type" value="Genomic_DNA"/>
</dbReference>
<evidence type="ECO:0000259" key="6">
    <source>
        <dbReference type="Pfam" id="PF01957"/>
    </source>
</evidence>
<proteinExistence type="predicted"/>
<evidence type="ECO:0000313" key="8">
    <source>
        <dbReference type="EMBL" id="MDY5146289.1"/>
    </source>
</evidence>
<dbReference type="AlphaFoldDB" id="A0AAW9HDR5"/>
<evidence type="ECO:0000313" key="9">
    <source>
        <dbReference type="Proteomes" id="UP001284901"/>
    </source>
</evidence>
<dbReference type="Pfam" id="PF01957">
    <property type="entry name" value="NfeD"/>
    <property type="match status" value="1"/>
</dbReference>
<comment type="subcellular location">
    <subcellularLocation>
        <location evidence="1">Membrane</location>
        <topology evidence="1">Multi-pass membrane protein</topology>
    </subcellularLocation>
</comment>
<feature type="transmembrane region" description="Helical" evidence="5">
    <location>
        <begin position="44"/>
        <end position="63"/>
    </location>
</feature>
<keyword evidence="2 5" id="KW-0812">Transmembrane</keyword>
<dbReference type="RefSeq" id="WP_087070742.1">
    <property type="nucleotide sequence ID" value="NZ_CAUPFC010000008.1"/>
</dbReference>
<evidence type="ECO:0000256" key="4">
    <source>
        <dbReference type="ARBA" id="ARBA00023136"/>
    </source>
</evidence>
<keyword evidence="9" id="KW-1185">Reference proteome</keyword>
<keyword evidence="3 5" id="KW-1133">Transmembrane helix</keyword>
<dbReference type="GO" id="GO:0005886">
    <property type="term" value="C:plasma membrane"/>
    <property type="evidence" value="ECO:0007669"/>
    <property type="project" value="TreeGrafter"/>
</dbReference>
<reference evidence="7 9" key="1">
    <citation type="submission" date="2023-10" db="EMBL/GenBank/DDBJ databases">
        <title>Whole Genome based description of the genera Actinobaculum and Actinotignum reveals a complex phylogenetic relationship within the species included in the genus Actinotignum.</title>
        <authorList>
            <person name="Jensen C.S."/>
            <person name="Dargis R."/>
            <person name="Kemp M."/>
            <person name="Christensen J.J."/>
        </authorList>
    </citation>
    <scope>NUCLEOTIDE SEQUENCE</scope>
    <source>
        <strain evidence="8 9">SLA_B089</strain>
        <strain evidence="7">SLA_B245</strain>
    </source>
</reference>
<feature type="domain" description="NfeD-like C-terminal" evidence="6">
    <location>
        <begin position="82"/>
        <end position="138"/>
    </location>
</feature>
<dbReference type="Proteomes" id="UP001284901">
    <property type="component" value="Unassembled WGS sequence"/>
</dbReference>
<accession>A0AAW9HDR5</accession>
<dbReference type="PANTHER" id="PTHR33507">
    <property type="entry name" value="INNER MEMBRANE PROTEIN YBBJ"/>
    <property type="match status" value="1"/>
</dbReference>
<dbReference type="SUPFAM" id="SSF141322">
    <property type="entry name" value="NfeD domain-like"/>
    <property type="match status" value="1"/>
</dbReference>
<dbReference type="Gene3D" id="2.40.50.140">
    <property type="entry name" value="Nucleic acid-binding proteins"/>
    <property type="match status" value="1"/>
</dbReference>
<dbReference type="EMBL" id="JAWNFV010000002">
    <property type="protein sequence ID" value="MDY5139934.1"/>
    <property type="molecule type" value="Genomic_DNA"/>
</dbReference>
<dbReference type="InterPro" id="IPR052165">
    <property type="entry name" value="Membrane_assoc_protease"/>
</dbReference>
<evidence type="ECO:0000313" key="10">
    <source>
        <dbReference type="Proteomes" id="UP001288320"/>
    </source>
</evidence>
<dbReference type="InterPro" id="IPR002810">
    <property type="entry name" value="NfeD-like_C"/>
</dbReference>
<dbReference type="InterPro" id="IPR012340">
    <property type="entry name" value="NA-bd_OB-fold"/>
</dbReference>
<keyword evidence="4 5" id="KW-0472">Membrane</keyword>
<evidence type="ECO:0000256" key="1">
    <source>
        <dbReference type="ARBA" id="ARBA00004141"/>
    </source>
</evidence>
<evidence type="ECO:0000256" key="5">
    <source>
        <dbReference type="SAM" id="Phobius"/>
    </source>
</evidence>
<protein>
    <submittedName>
        <fullName evidence="7">NfeD family protein</fullName>
    </submittedName>
</protein>
<sequence>MTWQIWVIAGLALAIVEMFTLDFTFLMLGLAALATAGVALGTDVLWIQIIAYGIFALILLFFARPWARRHINPRGAAVGNVEAQVGRRAYALTEITERGGRVKIGGDEWSARTAAGRIPEGGVVLVQAIDGATAIVTPES</sequence>
<dbReference type="Proteomes" id="UP001288320">
    <property type="component" value="Unassembled WGS sequence"/>
</dbReference>
<name>A0AAW9HDR5_9ACTO</name>
<evidence type="ECO:0000256" key="3">
    <source>
        <dbReference type="ARBA" id="ARBA00022989"/>
    </source>
</evidence>